<dbReference type="GO" id="GO:0016874">
    <property type="term" value="F:ligase activity"/>
    <property type="evidence" value="ECO:0007669"/>
    <property type="project" value="UniProtKB-KW"/>
</dbReference>
<dbReference type="SUPFAM" id="SSF55144">
    <property type="entry name" value="LigT-like"/>
    <property type="match status" value="1"/>
</dbReference>
<dbReference type="AlphaFoldDB" id="A0A5M8QNX6"/>
<keyword evidence="2" id="KW-1185">Reference proteome</keyword>
<reference evidence="1 2" key="1">
    <citation type="submission" date="2019-08" db="EMBL/GenBank/DDBJ databases">
        <title>Agrococcus lahaulensis sp. nov., isolated from a cold desert of the Indian Himalayas.</title>
        <authorList>
            <person name="Qu J.H."/>
        </authorList>
    </citation>
    <scope>NUCLEOTIDE SEQUENCE [LARGE SCALE GENOMIC DNA]</scope>
    <source>
        <strain evidence="1 2">NS18</strain>
    </source>
</reference>
<evidence type="ECO:0000313" key="2">
    <source>
        <dbReference type="Proteomes" id="UP000323221"/>
    </source>
</evidence>
<comment type="caution">
    <text evidence="1">The sequence shown here is derived from an EMBL/GenBank/DDBJ whole genome shotgun (WGS) entry which is preliminary data.</text>
</comment>
<evidence type="ECO:0000313" key="1">
    <source>
        <dbReference type="EMBL" id="KAA6436243.1"/>
    </source>
</evidence>
<dbReference type="EMBL" id="VOIR01000011">
    <property type="protein sequence ID" value="KAA6436243.1"/>
    <property type="molecule type" value="Genomic_DNA"/>
</dbReference>
<dbReference type="Gene3D" id="3.90.1140.10">
    <property type="entry name" value="Cyclic phosphodiesterase"/>
    <property type="match status" value="1"/>
</dbReference>
<sequence length="169" mass="17921">MEARMSSVELLLDEAAEARVRDEWHALADAGLSSLARHDAPSNRPHITLLARPGLPARLPLARLPLPLPLVLGEPMLLGVGERRVLARAIVASAALLALQSAVVEAAGPADDVVHFRAGRWVPHVTLARRLRLADVPTALALLGEPIDARAVGMRHWDPASGTLTPLGG</sequence>
<organism evidence="1 2">
    <name type="scientific">Agrococcus sediminis</name>
    <dbReference type="NCBI Taxonomy" id="2599924"/>
    <lineage>
        <taxon>Bacteria</taxon>
        <taxon>Bacillati</taxon>
        <taxon>Actinomycetota</taxon>
        <taxon>Actinomycetes</taxon>
        <taxon>Micrococcales</taxon>
        <taxon>Microbacteriaceae</taxon>
        <taxon>Agrococcus</taxon>
    </lineage>
</organism>
<dbReference type="Pfam" id="PF13563">
    <property type="entry name" value="2_5_RNA_ligase2"/>
    <property type="match status" value="1"/>
</dbReference>
<dbReference type="InterPro" id="IPR009097">
    <property type="entry name" value="Cyclic_Pdiesterase"/>
</dbReference>
<dbReference type="OrthoDB" id="3397424at2"/>
<gene>
    <name evidence="1" type="ORF">FQ330_02195</name>
</gene>
<keyword evidence="1" id="KW-0436">Ligase</keyword>
<accession>A0A5M8QNX6</accession>
<proteinExistence type="predicted"/>
<name>A0A5M8QNX6_9MICO</name>
<dbReference type="Proteomes" id="UP000323221">
    <property type="component" value="Unassembled WGS sequence"/>
</dbReference>
<dbReference type="RefSeq" id="WP_146354830.1">
    <property type="nucleotide sequence ID" value="NZ_VOIR01000011.1"/>
</dbReference>
<protein>
    <submittedName>
        <fullName evidence="1">2'-5' RNA ligase family protein</fullName>
    </submittedName>
</protein>